<reference evidence="18 19" key="1">
    <citation type="journal article" date="2018" name="Gigascience">
        <title>Genomes of trombidid mites reveal novel predicted allergens and laterally-transferred genes associated with secondary metabolism.</title>
        <authorList>
            <person name="Dong X."/>
            <person name="Chaisiri K."/>
            <person name="Xia D."/>
            <person name="Armstrong S.D."/>
            <person name="Fang Y."/>
            <person name="Donnelly M.J."/>
            <person name="Kadowaki T."/>
            <person name="McGarry J.W."/>
            <person name="Darby A.C."/>
            <person name="Makepeace B.L."/>
        </authorList>
    </citation>
    <scope>NUCLEOTIDE SEQUENCE [LARGE SCALE GENOMIC DNA]</scope>
    <source>
        <strain evidence="18">UoL-WK</strain>
    </source>
</reference>
<dbReference type="SUPFAM" id="SSF57850">
    <property type="entry name" value="RING/U-box"/>
    <property type="match status" value="1"/>
</dbReference>
<comment type="caution">
    <text evidence="18">The sequence shown here is derived from an EMBL/GenBank/DDBJ whole genome shotgun (WGS) entry which is preliminary data.</text>
</comment>
<dbReference type="FunFam" id="3.30.40.10:FF:000077">
    <property type="entry name" value="E3 ubiquitin-protein ligase SH3RF1 isoform X1"/>
    <property type="match status" value="1"/>
</dbReference>
<evidence type="ECO:0000256" key="3">
    <source>
        <dbReference type="ARBA" id="ARBA00008649"/>
    </source>
</evidence>
<dbReference type="STRING" id="1965070.A0A443QV62"/>
<evidence type="ECO:0000256" key="13">
    <source>
        <dbReference type="PROSITE-ProRule" id="PRU00175"/>
    </source>
</evidence>
<keyword evidence="11" id="KW-0862">Zinc</keyword>
<dbReference type="CDD" id="cd16750">
    <property type="entry name" value="RING-HC_SH3RF3"/>
    <property type="match status" value="1"/>
</dbReference>
<evidence type="ECO:0000256" key="6">
    <source>
        <dbReference type="ARBA" id="ARBA00022679"/>
    </source>
</evidence>
<dbReference type="GO" id="GO:0008270">
    <property type="term" value="F:zinc ion binding"/>
    <property type="evidence" value="ECO:0007669"/>
    <property type="project" value="UniProtKB-KW"/>
</dbReference>
<dbReference type="Pfam" id="PF14604">
    <property type="entry name" value="SH3_9"/>
    <property type="match status" value="2"/>
</dbReference>
<evidence type="ECO:0000313" key="18">
    <source>
        <dbReference type="EMBL" id="RWS06918.1"/>
    </source>
</evidence>
<dbReference type="AlphaFoldDB" id="A0A443QV62"/>
<dbReference type="SUPFAM" id="SSF50044">
    <property type="entry name" value="SH3-domain"/>
    <property type="match status" value="4"/>
</dbReference>
<dbReference type="Gene3D" id="2.30.30.40">
    <property type="entry name" value="SH3 Domains"/>
    <property type="match status" value="4"/>
</dbReference>
<evidence type="ECO:0000256" key="8">
    <source>
        <dbReference type="ARBA" id="ARBA00022737"/>
    </source>
</evidence>
<evidence type="ECO:0000256" key="4">
    <source>
        <dbReference type="ARBA" id="ARBA00012483"/>
    </source>
</evidence>
<feature type="compositionally biased region" description="Low complexity" evidence="15">
    <location>
        <begin position="632"/>
        <end position="644"/>
    </location>
</feature>
<evidence type="ECO:0000259" key="17">
    <source>
        <dbReference type="PROSITE" id="PS50089"/>
    </source>
</evidence>
<feature type="region of interest" description="Disordered" evidence="15">
    <location>
        <begin position="578"/>
        <end position="598"/>
    </location>
</feature>
<feature type="domain" description="SH3" evidence="16">
    <location>
        <begin position="236"/>
        <end position="298"/>
    </location>
</feature>
<evidence type="ECO:0000256" key="1">
    <source>
        <dbReference type="ARBA" id="ARBA00000900"/>
    </source>
</evidence>
<protein>
    <recommendedName>
        <fullName evidence="4">RING-type E3 ubiquitin transferase</fullName>
        <ecNumber evidence="4">2.3.2.27</ecNumber>
    </recommendedName>
</protein>
<evidence type="ECO:0000256" key="5">
    <source>
        <dbReference type="ARBA" id="ARBA00022443"/>
    </source>
</evidence>
<dbReference type="PRINTS" id="PR00452">
    <property type="entry name" value="SH3DOMAIN"/>
</dbReference>
<dbReference type="OrthoDB" id="2163411at2759"/>
<keyword evidence="19" id="KW-1185">Reference proteome</keyword>
<dbReference type="InterPro" id="IPR013083">
    <property type="entry name" value="Znf_RING/FYVE/PHD"/>
</dbReference>
<feature type="region of interest" description="Disordered" evidence="15">
    <location>
        <begin position="422"/>
        <end position="494"/>
    </location>
</feature>
<dbReference type="InterPro" id="IPR035816">
    <property type="entry name" value="SH3RF1/SH3RF3_SH3_4"/>
</dbReference>
<dbReference type="Proteomes" id="UP000285301">
    <property type="component" value="Unassembled WGS sequence"/>
</dbReference>
<accession>A0A443QV62</accession>
<evidence type="ECO:0000256" key="9">
    <source>
        <dbReference type="ARBA" id="ARBA00022771"/>
    </source>
</evidence>
<evidence type="ECO:0000256" key="12">
    <source>
        <dbReference type="ARBA" id="ARBA00022843"/>
    </source>
</evidence>
<dbReference type="GO" id="GO:0061630">
    <property type="term" value="F:ubiquitin protein ligase activity"/>
    <property type="evidence" value="ECO:0007669"/>
    <property type="project" value="UniProtKB-EC"/>
</dbReference>
<feature type="domain" description="RING-type" evidence="17">
    <location>
        <begin position="13"/>
        <end position="54"/>
    </location>
</feature>
<evidence type="ECO:0000256" key="14">
    <source>
        <dbReference type="PROSITE-ProRule" id="PRU00192"/>
    </source>
</evidence>
<feature type="compositionally biased region" description="Low complexity" evidence="15">
    <location>
        <begin position="162"/>
        <end position="173"/>
    </location>
</feature>
<dbReference type="InterPro" id="IPR001452">
    <property type="entry name" value="SH3_domain"/>
</dbReference>
<dbReference type="InterPro" id="IPR036028">
    <property type="entry name" value="SH3-like_dom_sf"/>
</dbReference>
<name>A0A443QV62_9ACAR</name>
<dbReference type="CDD" id="cd11785">
    <property type="entry name" value="SH3_SH3RF_C"/>
    <property type="match status" value="1"/>
</dbReference>
<dbReference type="EMBL" id="NCKU01003783">
    <property type="protein sequence ID" value="RWS06918.1"/>
    <property type="molecule type" value="Genomic_DNA"/>
</dbReference>
<evidence type="ECO:0000256" key="2">
    <source>
        <dbReference type="ARBA" id="ARBA00004906"/>
    </source>
</evidence>
<dbReference type="InterPro" id="IPR017907">
    <property type="entry name" value="Znf_RING_CS"/>
</dbReference>
<dbReference type="FunFam" id="2.30.30.40:FF:000001">
    <property type="entry name" value="Sorbin and SH3 domain-containing protein 1 isoform 2"/>
    <property type="match status" value="1"/>
</dbReference>
<sequence length="907" mass="98951">MDESHFWTDLLECSVCLEQLDINNKVLPCQHTFCKKCLNRIVNTHKELRCPECRVEVDVKVDDLPTNILLVRLLEGIKNNPKLSLTQQKNASNSSNGQPFAGFKPAFGNELNPFLQTQSNVAEFSVSTTQTQAQQMQQQQQSLPLSNREISQQKPNTTVKPSLSYSSTSSSSSNFPRAKALFNYDGKEQGDLSFKKGDVIVIRRRIDPNWFYGECNGKQGYLPASYVQVLVPPTTPVPPQCKALYDFRVTDVEEKDCLSFNKGEIITVIRRVDENWAEGKLNERVGIFPISFVEMNVAAKALMKLSNVSVIGPSRTAPPTPLLDAATSKTNTEVPSVDDSSTSSCSSSTASPSSAPCTPSSTSSSSSSLGLGTNPATTVASSVTIAATSLTSTNINSSVKSPSLSQSPTVYDKVFIQRSATSNQKRHSLCVPPAGSHGLPLPYQRTNSQSNDGSNSSVTQAHRHSMEILSNETGANINEGNSSSNSDMVRNSNVRSSWRRETSLLETRVPVSHSPPVPLYYVAMYNYKPQKSDEIELRKGELYTVNEKCQDGWYKGTSLRTGVSGVFPGNYVQIAKSSLPQPQHNNPQTSQSSTVPPNRMLSPACELKKVEIAPPPRPRPIASARTAIESTVPSTSFNTSTTSSAIYARPRPVPSSSSATQGIAGLFDWAKSISAGIPTPPQRPPRSSYVTSPTLSNGEDTNVTSCHISPQWHQPKVAATRHNASTQQVAITTRKSASPTPSSVGCGLASQEKEKKDQKREKISLMKRLTSKRKSKSPPPVTNGFSCDNPSFVSTSPPHNLVLANPGTSNLPTVHIRSGSCPNEALRGPQHKKTSSCDDTNKCVKQLIKERYRCIVPYPPNTEYELELQVGDIVYVHKKRDDGWYKGTHEKSGKVGLFPSSFVESFQ</sequence>
<dbReference type="InterPro" id="IPR050384">
    <property type="entry name" value="Endophilin_SH3RF"/>
</dbReference>
<feature type="compositionally biased region" description="Polar residues" evidence="15">
    <location>
        <begin position="722"/>
        <end position="743"/>
    </location>
</feature>
<dbReference type="Gene3D" id="3.30.40.10">
    <property type="entry name" value="Zinc/RING finger domain, C3HC4 (zinc finger)"/>
    <property type="match status" value="1"/>
</dbReference>
<keyword evidence="7" id="KW-0479">Metal-binding</keyword>
<feature type="domain" description="SH3" evidence="16">
    <location>
        <begin position="847"/>
        <end position="907"/>
    </location>
</feature>
<feature type="compositionally biased region" description="Low complexity" evidence="15">
    <location>
        <begin position="132"/>
        <end position="141"/>
    </location>
</feature>
<feature type="compositionally biased region" description="Polar residues" evidence="15">
    <location>
        <begin position="578"/>
        <end position="596"/>
    </location>
</feature>
<feature type="compositionally biased region" description="Basic and acidic residues" evidence="15">
    <location>
        <begin position="751"/>
        <end position="760"/>
    </location>
</feature>
<dbReference type="InterPro" id="IPR001841">
    <property type="entry name" value="Znf_RING"/>
</dbReference>
<feature type="domain" description="SH3" evidence="16">
    <location>
        <begin position="173"/>
        <end position="232"/>
    </location>
</feature>
<proteinExistence type="inferred from homology"/>
<dbReference type="CDD" id="cd11783">
    <property type="entry name" value="SH3_SH3RF_3"/>
    <property type="match status" value="1"/>
</dbReference>
<dbReference type="PRINTS" id="PR00499">
    <property type="entry name" value="P67PHOX"/>
</dbReference>
<feature type="compositionally biased region" description="Polar residues" evidence="15">
    <location>
        <begin position="688"/>
        <end position="712"/>
    </location>
</feature>
<dbReference type="SMART" id="SM00326">
    <property type="entry name" value="SH3"/>
    <property type="match status" value="4"/>
</dbReference>
<dbReference type="PROSITE" id="PS00518">
    <property type="entry name" value="ZF_RING_1"/>
    <property type="match status" value="1"/>
</dbReference>
<dbReference type="UniPathway" id="UPA00143"/>
<evidence type="ECO:0000256" key="11">
    <source>
        <dbReference type="ARBA" id="ARBA00022833"/>
    </source>
</evidence>
<feature type="compositionally biased region" description="Polar residues" evidence="15">
    <location>
        <begin position="468"/>
        <end position="488"/>
    </location>
</feature>
<feature type="region of interest" description="Disordered" evidence="15">
    <location>
        <begin position="675"/>
        <end position="760"/>
    </location>
</feature>
<dbReference type="PANTHER" id="PTHR14167:SF51">
    <property type="entry name" value="RING-TYPE E3 UBIQUITIN TRANSFERASE"/>
    <property type="match status" value="1"/>
</dbReference>
<keyword evidence="9 13" id="KW-0863">Zinc-finger</keyword>
<evidence type="ECO:0000256" key="10">
    <source>
        <dbReference type="ARBA" id="ARBA00022786"/>
    </source>
</evidence>
<dbReference type="Pfam" id="PF00018">
    <property type="entry name" value="SH3_1"/>
    <property type="match status" value="2"/>
</dbReference>
<dbReference type="PANTHER" id="PTHR14167">
    <property type="entry name" value="SH3 DOMAIN-CONTAINING"/>
    <property type="match status" value="1"/>
</dbReference>
<dbReference type="Pfam" id="PF13639">
    <property type="entry name" value="zf-RING_2"/>
    <property type="match status" value="1"/>
</dbReference>
<feature type="compositionally biased region" description="Low complexity" evidence="15">
    <location>
        <begin position="334"/>
        <end position="368"/>
    </location>
</feature>
<dbReference type="GO" id="GO:0016567">
    <property type="term" value="P:protein ubiquitination"/>
    <property type="evidence" value="ECO:0007669"/>
    <property type="project" value="UniProtKB-UniPathway"/>
</dbReference>
<feature type="region of interest" description="Disordered" evidence="15">
    <location>
        <begin position="632"/>
        <end position="659"/>
    </location>
</feature>
<evidence type="ECO:0000256" key="15">
    <source>
        <dbReference type="SAM" id="MobiDB-lite"/>
    </source>
</evidence>
<feature type="compositionally biased region" description="Polar residues" evidence="15">
    <location>
        <begin position="444"/>
        <end position="460"/>
    </location>
</feature>
<dbReference type="CDD" id="cd11787">
    <property type="entry name" value="SH3_SH3RF_2"/>
    <property type="match status" value="1"/>
</dbReference>
<organism evidence="18 19">
    <name type="scientific">Dinothrombium tinctorium</name>
    <dbReference type="NCBI Taxonomy" id="1965070"/>
    <lineage>
        <taxon>Eukaryota</taxon>
        <taxon>Metazoa</taxon>
        <taxon>Ecdysozoa</taxon>
        <taxon>Arthropoda</taxon>
        <taxon>Chelicerata</taxon>
        <taxon>Arachnida</taxon>
        <taxon>Acari</taxon>
        <taxon>Acariformes</taxon>
        <taxon>Trombidiformes</taxon>
        <taxon>Prostigmata</taxon>
        <taxon>Anystina</taxon>
        <taxon>Parasitengona</taxon>
        <taxon>Trombidioidea</taxon>
        <taxon>Trombidiidae</taxon>
        <taxon>Dinothrombium</taxon>
    </lineage>
</organism>
<keyword evidence="8" id="KW-0677">Repeat</keyword>
<comment type="pathway">
    <text evidence="2">Protein modification; protein ubiquitination.</text>
</comment>
<keyword evidence="6" id="KW-0808">Transferase</keyword>
<keyword evidence="12" id="KW-0832">Ubl conjugation</keyword>
<evidence type="ECO:0000256" key="7">
    <source>
        <dbReference type="ARBA" id="ARBA00022723"/>
    </source>
</evidence>
<feature type="region of interest" description="Disordered" evidence="15">
    <location>
        <begin position="316"/>
        <end position="375"/>
    </location>
</feature>
<comment type="similarity">
    <text evidence="3">Belongs to the SH3RF family.</text>
</comment>
<evidence type="ECO:0000259" key="16">
    <source>
        <dbReference type="PROSITE" id="PS50002"/>
    </source>
</evidence>
<gene>
    <name evidence="18" type="ORF">B4U79_10936</name>
</gene>
<dbReference type="CDD" id="cd11786">
    <property type="entry name" value="SH3_SH3RF_1"/>
    <property type="match status" value="1"/>
</dbReference>
<dbReference type="PROSITE" id="PS50089">
    <property type="entry name" value="ZF_RING_2"/>
    <property type="match status" value="1"/>
</dbReference>
<dbReference type="PROSITE" id="PS50002">
    <property type="entry name" value="SH3"/>
    <property type="match status" value="4"/>
</dbReference>
<keyword evidence="5 14" id="KW-0728">SH3 domain</keyword>
<feature type="region of interest" description="Disordered" evidence="15">
    <location>
        <begin position="132"/>
        <end position="174"/>
    </location>
</feature>
<evidence type="ECO:0000313" key="19">
    <source>
        <dbReference type="Proteomes" id="UP000285301"/>
    </source>
</evidence>
<dbReference type="InterPro" id="IPR028502">
    <property type="entry name" value="SH3RF3_RING-HC_Zfn"/>
</dbReference>
<feature type="compositionally biased region" description="Polar residues" evidence="15">
    <location>
        <begin position="142"/>
        <end position="161"/>
    </location>
</feature>
<dbReference type="SMART" id="SM00184">
    <property type="entry name" value="RING"/>
    <property type="match status" value="1"/>
</dbReference>
<keyword evidence="10" id="KW-0833">Ubl conjugation pathway</keyword>
<feature type="domain" description="SH3" evidence="16">
    <location>
        <begin position="516"/>
        <end position="577"/>
    </location>
</feature>
<dbReference type="EC" id="2.3.2.27" evidence="4"/>
<comment type="catalytic activity">
    <reaction evidence="1">
        <text>S-ubiquitinyl-[E2 ubiquitin-conjugating enzyme]-L-cysteine + [acceptor protein]-L-lysine = [E2 ubiquitin-conjugating enzyme]-L-cysteine + N(6)-ubiquitinyl-[acceptor protein]-L-lysine.</text>
        <dbReference type="EC" id="2.3.2.27"/>
    </reaction>
</comment>